<dbReference type="GO" id="GO:0005783">
    <property type="term" value="C:endoplasmic reticulum"/>
    <property type="evidence" value="ECO:0007669"/>
    <property type="project" value="TreeGrafter"/>
</dbReference>
<keyword evidence="4 5" id="KW-0012">Acyltransferase</keyword>
<dbReference type="Pfam" id="PF01553">
    <property type="entry name" value="Acyltransferase"/>
    <property type="match status" value="1"/>
</dbReference>
<organism evidence="9">
    <name type="scientific">Hydra vulgaris</name>
    <name type="common">Hydra</name>
    <name type="synonym">Hydra attenuata</name>
    <dbReference type="NCBI Taxonomy" id="6087"/>
    <lineage>
        <taxon>Eukaryota</taxon>
        <taxon>Metazoa</taxon>
        <taxon>Cnidaria</taxon>
        <taxon>Hydrozoa</taxon>
        <taxon>Hydroidolina</taxon>
        <taxon>Anthoathecata</taxon>
        <taxon>Aplanulata</taxon>
        <taxon>Hydridae</taxon>
        <taxon>Hydra</taxon>
    </lineage>
</organism>
<evidence type="ECO:0000256" key="6">
    <source>
        <dbReference type="SAM" id="Phobius"/>
    </source>
</evidence>
<feature type="chain" id="PRO_5044738666" description="1-acyl-sn-glycerol-3-phosphate acyltransferase" evidence="7">
    <location>
        <begin position="20"/>
        <end position="275"/>
    </location>
</feature>
<comment type="catalytic activity">
    <reaction evidence="5">
        <text>a 1-acyl-sn-glycero-3-phosphate + an acyl-CoA = a 1,2-diacyl-sn-glycero-3-phosphate + CoA</text>
        <dbReference type="Rhea" id="RHEA:19709"/>
        <dbReference type="ChEBI" id="CHEBI:57287"/>
        <dbReference type="ChEBI" id="CHEBI:57970"/>
        <dbReference type="ChEBI" id="CHEBI:58342"/>
        <dbReference type="ChEBI" id="CHEBI:58608"/>
        <dbReference type="EC" id="2.3.1.51"/>
    </reaction>
</comment>
<evidence type="ECO:0000313" key="9">
    <source>
        <dbReference type="EMBL" id="CDG67773.1"/>
    </source>
</evidence>
<dbReference type="OrthoDB" id="202234at2759"/>
<dbReference type="EMBL" id="HAAD01001541">
    <property type="protein sequence ID" value="CDG67773.1"/>
    <property type="molecule type" value="mRNA"/>
</dbReference>
<evidence type="ECO:0000256" key="2">
    <source>
        <dbReference type="ARBA" id="ARBA00008655"/>
    </source>
</evidence>
<evidence type="ECO:0000256" key="3">
    <source>
        <dbReference type="ARBA" id="ARBA00022679"/>
    </source>
</evidence>
<proteinExistence type="evidence at transcript level"/>
<dbReference type="PANTHER" id="PTHR10434">
    <property type="entry name" value="1-ACYL-SN-GLYCEROL-3-PHOSPHATE ACYLTRANSFERASE"/>
    <property type="match status" value="1"/>
</dbReference>
<dbReference type="SMART" id="SM00563">
    <property type="entry name" value="PlsC"/>
    <property type="match status" value="1"/>
</dbReference>
<comment type="similarity">
    <text evidence="2 5">Belongs to the 1-acyl-sn-glycerol-3-phosphate acyltransferase family.</text>
</comment>
<feature type="domain" description="Phospholipid/glycerol acyltransferase" evidence="8">
    <location>
        <begin position="92"/>
        <end position="207"/>
    </location>
</feature>
<dbReference type="InterPro" id="IPR002123">
    <property type="entry name" value="Plipid/glycerol_acylTrfase"/>
</dbReference>
<feature type="transmembrane region" description="Helical" evidence="6">
    <location>
        <begin position="29"/>
        <end position="49"/>
    </location>
</feature>
<keyword evidence="6" id="KW-0472">Membrane</keyword>
<dbReference type="PANTHER" id="PTHR10434:SF11">
    <property type="entry name" value="1-ACYL-SN-GLYCEROL-3-PHOSPHATE ACYLTRANSFERASE"/>
    <property type="match status" value="1"/>
</dbReference>
<sequence>MCWLYFLLVTVLIYAGTWASSTIKYHVKYITFSLYCIFLACVTSLFCFINPRSSYNLVIVQKALKIFNFEWLFGVNITIKNGENLKNCKKPFVVVSNHQSAIDALIMVKSSPNGTAPLAKEILFYVPIFGQVCWLCGTIFINRKQGKVAIDIMRKVGQEMKKKLTSLWIFSEGTRHQRDEVMPFKKGAFHLAIQGEIPIVPVAISNYRNVIDTKNKLFDGGSIRVYCLPPITTVGLTSNDVDSLMEKVHKAISNTFNQDQREHPELYSHLIPVKK</sequence>
<name>T2M661_HYDVU</name>
<dbReference type="KEGG" id="hmg:100209966"/>
<evidence type="ECO:0000256" key="7">
    <source>
        <dbReference type="SAM" id="SignalP"/>
    </source>
</evidence>
<dbReference type="GO" id="GO:0016020">
    <property type="term" value="C:membrane"/>
    <property type="evidence" value="ECO:0007669"/>
    <property type="project" value="InterPro"/>
</dbReference>
<keyword evidence="5" id="KW-0444">Lipid biosynthesis</keyword>
<dbReference type="GO" id="GO:0006654">
    <property type="term" value="P:phosphatidic acid biosynthetic process"/>
    <property type="evidence" value="ECO:0007669"/>
    <property type="project" value="TreeGrafter"/>
</dbReference>
<comment type="domain">
    <text evidence="5">The HXXXXD motif is essential for acyltransferase activity and may constitute the binding site for the phosphate moiety of the glycerol-3-phosphate.</text>
</comment>
<evidence type="ECO:0000259" key="8">
    <source>
        <dbReference type="SMART" id="SM00563"/>
    </source>
</evidence>
<keyword evidence="6" id="KW-0812">Transmembrane</keyword>
<protein>
    <recommendedName>
        <fullName evidence="5">1-acyl-sn-glycerol-3-phosphate acyltransferase</fullName>
        <ecNumber evidence="5">2.3.1.51</ecNumber>
    </recommendedName>
</protein>
<keyword evidence="6" id="KW-1133">Transmembrane helix</keyword>
<dbReference type="CDD" id="cd07989">
    <property type="entry name" value="LPLAT_AGPAT-like"/>
    <property type="match status" value="1"/>
</dbReference>
<accession>T2M661</accession>
<keyword evidence="5" id="KW-0594">Phospholipid biosynthesis</keyword>
<keyword evidence="5" id="KW-0443">Lipid metabolism</keyword>
<keyword evidence="3 5" id="KW-0808">Transferase</keyword>
<evidence type="ECO:0000256" key="4">
    <source>
        <dbReference type="ARBA" id="ARBA00023315"/>
    </source>
</evidence>
<dbReference type="InterPro" id="IPR004552">
    <property type="entry name" value="AGP_acyltrans"/>
</dbReference>
<gene>
    <name evidence="9" type="primary">AGPAT1</name>
</gene>
<dbReference type="NCBIfam" id="TIGR00530">
    <property type="entry name" value="AGP_acyltrn"/>
    <property type="match status" value="1"/>
</dbReference>
<comment type="pathway">
    <text evidence="1">Phospholipid metabolism; CDP-diacylglycerol biosynthesis; CDP-diacylglycerol from sn-glycerol 3-phosphate: step 2/3.</text>
</comment>
<evidence type="ECO:0000256" key="1">
    <source>
        <dbReference type="ARBA" id="ARBA00004728"/>
    </source>
</evidence>
<feature type="signal peptide" evidence="7">
    <location>
        <begin position="1"/>
        <end position="19"/>
    </location>
</feature>
<reference evidence="9" key="1">
    <citation type="journal article" date="2013" name="Genome Biol. Evol.">
        <title>Punctuated emergences of genetic and phenotypic innovations in eumetazoan, bilaterian, euteleostome, and hominidae ancestors.</title>
        <authorList>
            <person name="Wenger Y."/>
            <person name="Galliot B."/>
        </authorList>
    </citation>
    <scope>NUCLEOTIDE SEQUENCE</scope>
    <source>
        <tissue evidence="9">Whole animals</tissue>
    </source>
</reference>
<dbReference type="AlphaFoldDB" id="T2M661"/>
<dbReference type="SUPFAM" id="SSF69593">
    <property type="entry name" value="Glycerol-3-phosphate (1)-acyltransferase"/>
    <property type="match status" value="1"/>
</dbReference>
<keyword evidence="7" id="KW-0732">Signal</keyword>
<dbReference type="OMA" id="MPRPLCY"/>
<dbReference type="GO" id="GO:0003841">
    <property type="term" value="F:1-acylglycerol-3-phosphate O-acyltransferase activity"/>
    <property type="evidence" value="ECO:0007669"/>
    <property type="project" value="UniProtKB-UniRule"/>
</dbReference>
<dbReference type="EC" id="2.3.1.51" evidence="5"/>
<keyword evidence="5" id="KW-1208">Phospholipid metabolism</keyword>
<evidence type="ECO:0000256" key="5">
    <source>
        <dbReference type="RuleBase" id="RU361267"/>
    </source>
</evidence>